<feature type="region of interest" description="Disordered" evidence="1">
    <location>
        <begin position="205"/>
        <end position="242"/>
    </location>
</feature>
<dbReference type="InterPro" id="IPR055592">
    <property type="entry name" value="DUF7168"/>
</dbReference>
<organism evidence="4 5">
    <name type="scientific">Actinomadura miaoliensis</name>
    <dbReference type="NCBI Taxonomy" id="430685"/>
    <lineage>
        <taxon>Bacteria</taxon>
        <taxon>Bacillati</taxon>
        <taxon>Actinomycetota</taxon>
        <taxon>Actinomycetes</taxon>
        <taxon>Streptosporangiales</taxon>
        <taxon>Thermomonosporaceae</taxon>
        <taxon>Actinomadura</taxon>
    </lineage>
</organism>
<dbReference type="RefSeq" id="WP_344958096.1">
    <property type="nucleotide sequence ID" value="NZ_BAAAZG010000067.1"/>
</dbReference>
<evidence type="ECO:0000259" key="3">
    <source>
        <dbReference type="Pfam" id="PF23771"/>
    </source>
</evidence>
<feature type="compositionally biased region" description="Basic residues" evidence="1">
    <location>
        <begin position="232"/>
        <end position="242"/>
    </location>
</feature>
<gene>
    <name evidence="4" type="ORF">GCM10022214_80190</name>
</gene>
<evidence type="ECO:0000256" key="1">
    <source>
        <dbReference type="SAM" id="MobiDB-lite"/>
    </source>
</evidence>
<evidence type="ECO:0000313" key="5">
    <source>
        <dbReference type="Proteomes" id="UP001500683"/>
    </source>
</evidence>
<accession>A0ABP7X1C8</accession>
<reference evidence="5" key="1">
    <citation type="journal article" date="2019" name="Int. J. Syst. Evol. Microbiol.">
        <title>The Global Catalogue of Microorganisms (GCM) 10K type strain sequencing project: providing services to taxonomists for standard genome sequencing and annotation.</title>
        <authorList>
            <consortium name="The Broad Institute Genomics Platform"/>
            <consortium name="The Broad Institute Genome Sequencing Center for Infectious Disease"/>
            <person name="Wu L."/>
            <person name="Ma J."/>
        </authorList>
    </citation>
    <scope>NUCLEOTIDE SEQUENCE [LARGE SCALE GENOMIC DNA]</scope>
    <source>
        <strain evidence="5">JCM 16702</strain>
    </source>
</reference>
<proteinExistence type="predicted"/>
<feature type="compositionally biased region" description="Basic and acidic residues" evidence="1">
    <location>
        <begin position="215"/>
        <end position="225"/>
    </location>
</feature>
<name>A0ABP7X1C8_9ACTN</name>
<protein>
    <submittedName>
        <fullName evidence="4">DUF2786 domain-containing protein</fullName>
    </submittedName>
</protein>
<keyword evidence="5" id="KW-1185">Reference proteome</keyword>
<dbReference type="InterPro" id="IPR024498">
    <property type="entry name" value="DUF2786"/>
</dbReference>
<evidence type="ECO:0000313" key="4">
    <source>
        <dbReference type="EMBL" id="GAA4102292.1"/>
    </source>
</evidence>
<dbReference type="EMBL" id="BAAAZG010000067">
    <property type="protein sequence ID" value="GAA4102292.1"/>
    <property type="molecule type" value="Genomic_DNA"/>
</dbReference>
<dbReference type="Proteomes" id="UP001500683">
    <property type="component" value="Unassembled WGS sequence"/>
</dbReference>
<dbReference type="Pfam" id="PF10979">
    <property type="entry name" value="DUF2786"/>
    <property type="match status" value="1"/>
</dbReference>
<dbReference type="Pfam" id="PF23771">
    <property type="entry name" value="DUF7168"/>
    <property type="match status" value="1"/>
</dbReference>
<comment type="caution">
    <text evidence="4">The sequence shown here is derived from an EMBL/GenBank/DDBJ whole genome shotgun (WGS) entry which is preliminary data.</text>
</comment>
<sequence>MTKVSDSLLEKISALLRKAEGTDNAEEAEAYTAKATELIAKYGIDQAMIPQGEPGANKASDHKITCRRPWAMEKAQLCGWLAQALRCEVVLLPSGGKGWVTVHIFGYDSDLRRSEMLYNSLVVQMTNALAAATVPPNTRSPRAWRRSFLLGFSTTVVGRVKVIEDRAAAQAHRDSGGKAELVLADRAAVARRLLEDYYPLPGKKKKTTYTGSGYHDGRTAGERADIGQPKVGGRRPRGTLGR</sequence>
<feature type="domain" description="DUF7168" evidence="3">
    <location>
        <begin position="61"/>
        <end position="176"/>
    </location>
</feature>
<feature type="domain" description="DUF2786" evidence="2">
    <location>
        <begin position="8"/>
        <end position="46"/>
    </location>
</feature>
<evidence type="ECO:0000259" key="2">
    <source>
        <dbReference type="Pfam" id="PF10979"/>
    </source>
</evidence>